<dbReference type="InterPro" id="IPR011664">
    <property type="entry name" value="Abi_system_AbiD/AbiF-like"/>
</dbReference>
<gene>
    <name evidence="1" type="ORF">PFCIRM138_05065</name>
</gene>
<dbReference type="Pfam" id="PF07751">
    <property type="entry name" value="Abi_2"/>
    <property type="match status" value="1"/>
</dbReference>
<organism evidence="1">
    <name type="scientific">Propionibacterium freudenreichii subsp. freudenreichii</name>
    <dbReference type="NCBI Taxonomy" id="66712"/>
    <lineage>
        <taxon>Bacteria</taxon>
        <taxon>Bacillati</taxon>
        <taxon>Actinomycetota</taxon>
        <taxon>Actinomycetes</taxon>
        <taxon>Propionibacteriales</taxon>
        <taxon>Propionibacteriaceae</taxon>
        <taxon>Propionibacterium</taxon>
    </lineage>
</organism>
<accession>A0A0B7NZB5</accession>
<dbReference type="EMBL" id="LM676393">
    <property type="protein sequence ID" value="CEP26153.1"/>
    <property type="molecule type" value="Genomic_DNA"/>
</dbReference>
<proteinExistence type="predicted"/>
<reference evidence="1" key="1">
    <citation type="submission" date="2014-08" db="EMBL/GenBank/DDBJ databases">
        <authorList>
            <person name="Falentin Helene"/>
        </authorList>
    </citation>
    <scope>NUCLEOTIDE SEQUENCE</scope>
</reference>
<evidence type="ECO:0000313" key="1">
    <source>
        <dbReference type="EMBL" id="CEP26153.1"/>
    </source>
</evidence>
<dbReference type="AlphaFoldDB" id="A0A0B7NZB5"/>
<name>A0A0B7NZB5_PROFF</name>
<protein>
    <submittedName>
        <fullName evidence="1">Abortive infection bacteriophage resistance protein</fullName>
    </submittedName>
</protein>
<sequence>MTKTWLSFQGQVQQLRERGMKIDEDAACSHFLSCINYYRFSGYFRYWQQAPIQGNNNFIANADFTTIRDVYLAEQRVAGQVVLALRRIEILLRTKFAHYYARIASPCGALTRGECFTQPSNEKAWRVQDYVMRDLDRSKEAFIEHYRDDACRNTQGKYLPDAYAATPVWVAVESLSFGTLSRCIEASALNGALAQIASDIAVSRAFFASQVKSFVYLRNRIAHHARIWNHSVLDAPALAPNIKRRARQNHGMFEPRSVYTVLVALDEMLTSAKMEREWLSSTIDPIINSNQLLKRGLTDPKKYGEMNLKES</sequence>